<dbReference type="Proteomes" id="UP000654075">
    <property type="component" value="Unassembled WGS sequence"/>
</dbReference>
<reference evidence="1" key="1">
    <citation type="submission" date="2021-02" db="EMBL/GenBank/DDBJ databases">
        <authorList>
            <person name="Dougan E. K."/>
            <person name="Rhodes N."/>
            <person name="Thang M."/>
            <person name="Chan C."/>
        </authorList>
    </citation>
    <scope>NUCLEOTIDE SEQUENCE</scope>
</reference>
<dbReference type="EMBL" id="CAJNNV010018705">
    <property type="protein sequence ID" value="CAE8606139.1"/>
    <property type="molecule type" value="Genomic_DNA"/>
</dbReference>
<evidence type="ECO:0000313" key="1">
    <source>
        <dbReference type="EMBL" id="CAE8606139.1"/>
    </source>
</evidence>
<sequence length="143" mass="14639">MVPASASMAPWSSGRVPLAGPGYRVEVGNMPAAPAPVHAFHVSPPTLNHAPGSEVCSNCGILLIADNHFCGKCGAPRHSAGGSLGVFGSRRDERFGELWQGLAPLPLSPAGCGRAGSPGSAQVPQMGQCAFSGHYSPQRRPAE</sequence>
<organism evidence="1 2">
    <name type="scientific">Polarella glacialis</name>
    <name type="common">Dinoflagellate</name>
    <dbReference type="NCBI Taxonomy" id="89957"/>
    <lineage>
        <taxon>Eukaryota</taxon>
        <taxon>Sar</taxon>
        <taxon>Alveolata</taxon>
        <taxon>Dinophyceae</taxon>
        <taxon>Suessiales</taxon>
        <taxon>Suessiaceae</taxon>
        <taxon>Polarella</taxon>
    </lineage>
</organism>
<keyword evidence="2" id="KW-1185">Reference proteome</keyword>
<comment type="caution">
    <text evidence="1">The sequence shown here is derived from an EMBL/GenBank/DDBJ whole genome shotgun (WGS) entry which is preliminary data.</text>
</comment>
<protein>
    <recommendedName>
        <fullName evidence="3">Zinc ribbon domain-containing protein</fullName>
    </recommendedName>
</protein>
<dbReference type="AlphaFoldDB" id="A0A813F6R9"/>
<proteinExistence type="predicted"/>
<evidence type="ECO:0008006" key="3">
    <source>
        <dbReference type="Google" id="ProtNLM"/>
    </source>
</evidence>
<gene>
    <name evidence="1" type="ORF">PGLA1383_LOCUS24128</name>
</gene>
<accession>A0A813F6R9</accession>
<feature type="non-terminal residue" evidence="1">
    <location>
        <position position="1"/>
    </location>
</feature>
<name>A0A813F6R9_POLGL</name>
<evidence type="ECO:0000313" key="2">
    <source>
        <dbReference type="Proteomes" id="UP000654075"/>
    </source>
</evidence>